<dbReference type="KEGG" id="hyf:DTO96_100797"/>
<gene>
    <name evidence="3" type="primary">kfoC_2</name>
    <name evidence="3" type="ORF">DTO96_100797</name>
</gene>
<dbReference type="SUPFAM" id="SSF53448">
    <property type="entry name" value="Nucleotide-diphospho-sugar transferases"/>
    <property type="match status" value="2"/>
</dbReference>
<accession>A0A345D9P0</accession>
<dbReference type="InterPro" id="IPR029044">
    <property type="entry name" value="Nucleotide-diphossugar_trans"/>
</dbReference>
<keyword evidence="1" id="KW-0175">Coiled coil</keyword>
<feature type="domain" description="Glycosyltransferase 2-like" evidence="2">
    <location>
        <begin position="720"/>
        <end position="842"/>
    </location>
</feature>
<dbReference type="Pfam" id="PF00535">
    <property type="entry name" value="Glycos_transf_2"/>
    <property type="match status" value="2"/>
</dbReference>
<dbReference type="AlphaFoldDB" id="A0A345D9P0"/>
<dbReference type="EMBL" id="CP031124">
    <property type="protein sequence ID" value="AXF85078.1"/>
    <property type="molecule type" value="Genomic_DNA"/>
</dbReference>
<dbReference type="Proteomes" id="UP000252182">
    <property type="component" value="Chromosome"/>
</dbReference>
<dbReference type="PANTHER" id="PTHR43179:SF7">
    <property type="entry name" value="RHAMNOSYLTRANSFERASE WBBL"/>
    <property type="match status" value="1"/>
</dbReference>
<sequence>MNPETNTQVTVNMDQPIDSQVAGTALAPPRDLKHQLLKIKEENAVLSLEVAQLQQRVHEQASIIRRLRNLRAVKWTKPFQRISHWWEQRVQSRTPADLIPYHHIMGSRKKGQDIWISTGDDPQFLIQPVYKEMTREAGWFMLEYEFQCTHNSSQQLFFDLGEGFVSAMSLTWEAPASGRISLPIYLPSGWHALRLDPLTHEATFHMDHVFLRRLSKRPDHLAPHNSSTYDYLEHHKSGTKVLGRLSPIQQLAKVGNNPLHWQSVGEDPYFIWELNDTSELQSGWHAWQFKLHTTDDSSRSTMSRLYLDSGDGFNEVETVNLPLNHSDDAPSSRVFFSKKNITRIRFDPIDYPGEFRIETLGMETIHADESLHIMLDHLSLHHPNHLEKSKDSILHSIQPLCDASGASPLEVVSRLYEETQVNNNTLIDYKAWMNSVEPSTIPSNQAIEQSIRLFAHPPLISVVMPTYNTPEKYLRLCIESIIKQSYPHWELCIADDNSPQTHVQRILKEYAQRDPRIKYTIREVNGHISAASNSALALATGNFVALLDHDDELPSYALYFIAEAINAHPDAAVIYSDEDKIDEAGSRFEPHFKSDWNPDLFLSQNYVSHLGVYRRTLLEQISGFRLGVEGSQDQDLLLRCLPHINATQIIHVPRILYHWRTLPGSTAMAAGEKTYTTDAGIKALEDYFQQTGQQVRVEMGKVPNTYRTHYPIPTPEPLVSLLIPTRDKVELVETAVRSILEKSTYQNYEILILDNGSIEDATLSYFIAIQAQDSRVRVLRWDFPFNYSAINNFGASQAKGEILGLINNDIEVISPEWLSEMVSHAIRPEIGCVGAKLYYPDETLQHAGVLLGVGGVANHAHLRSPRSSLGPFARLTSVQNFSAVTAAVLLVKKRTFNQVNGLNEKDLTIAFNDVDFCLRVRQLGLRNIWTPYAELYHYESISRGSEDNPEKLARFNAEVEYMQTTWGPLLEQDPMYNPNLNRSKPDYSIASDALQ</sequence>
<protein>
    <submittedName>
        <fullName evidence="3">Chondroitin synthase</fullName>
    </submittedName>
</protein>
<dbReference type="GO" id="GO:0016757">
    <property type="term" value="F:glycosyltransferase activity"/>
    <property type="evidence" value="ECO:0007669"/>
    <property type="project" value="UniProtKB-KW"/>
</dbReference>
<dbReference type="InterPro" id="IPR001173">
    <property type="entry name" value="Glyco_trans_2-like"/>
</dbReference>
<evidence type="ECO:0000313" key="4">
    <source>
        <dbReference type="Proteomes" id="UP000252182"/>
    </source>
</evidence>
<reference evidence="4" key="1">
    <citation type="submission" date="2018-07" db="EMBL/GenBank/DDBJ databases">
        <authorList>
            <person name="Kim H."/>
        </authorList>
    </citation>
    <scope>NUCLEOTIDE SEQUENCE [LARGE SCALE GENOMIC DNA]</scope>
    <source>
        <strain evidence="4">F02</strain>
    </source>
</reference>
<evidence type="ECO:0000259" key="2">
    <source>
        <dbReference type="Pfam" id="PF00535"/>
    </source>
</evidence>
<feature type="coiled-coil region" evidence="1">
    <location>
        <begin position="36"/>
        <end position="70"/>
    </location>
</feature>
<feature type="domain" description="Glycosyltransferase 2-like" evidence="2">
    <location>
        <begin position="461"/>
        <end position="620"/>
    </location>
</feature>
<proteinExistence type="predicted"/>
<dbReference type="CDD" id="cd04184">
    <property type="entry name" value="GT2_RfbC_Mx_like"/>
    <property type="match status" value="1"/>
</dbReference>
<keyword evidence="4" id="KW-1185">Reference proteome</keyword>
<evidence type="ECO:0000256" key="1">
    <source>
        <dbReference type="SAM" id="Coils"/>
    </source>
</evidence>
<dbReference type="Gene3D" id="3.90.550.10">
    <property type="entry name" value="Spore Coat Polysaccharide Biosynthesis Protein SpsA, Chain A"/>
    <property type="match status" value="2"/>
</dbReference>
<organism evidence="3 4">
    <name type="scientific">Ephemeroptericola cinctiostellae</name>
    <dbReference type="NCBI Taxonomy" id="2268024"/>
    <lineage>
        <taxon>Bacteria</taxon>
        <taxon>Pseudomonadati</taxon>
        <taxon>Pseudomonadota</taxon>
        <taxon>Betaproteobacteria</taxon>
        <taxon>Burkholderiales</taxon>
        <taxon>Burkholderiaceae</taxon>
        <taxon>Ephemeroptericola</taxon>
    </lineage>
</organism>
<evidence type="ECO:0000313" key="3">
    <source>
        <dbReference type="EMBL" id="AXF85078.1"/>
    </source>
</evidence>
<dbReference type="PANTHER" id="PTHR43179">
    <property type="entry name" value="RHAMNOSYLTRANSFERASE WBBL"/>
    <property type="match status" value="1"/>
</dbReference>
<name>A0A345D9P0_9BURK</name>